<dbReference type="AlphaFoldDB" id="A0A4C1TH49"/>
<evidence type="ECO:0000313" key="2">
    <source>
        <dbReference type="Proteomes" id="UP000299102"/>
    </source>
</evidence>
<proteinExistence type="predicted"/>
<reference evidence="1 2" key="1">
    <citation type="journal article" date="2019" name="Commun. Biol.">
        <title>The bagworm genome reveals a unique fibroin gene that provides high tensile strength.</title>
        <authorList>
            <person name="Kono N."/>
            <person name="Nakamura H."/>
            <person name="Ohtoshi R."/>
            <person name="Tomita M."/>
            <person name="Numata K."/>
            <person name="Arakawa K."/>
        </authorList>
    </citation>
    <scope>NUCLEOTIDE SEQUENCE [LARGE SCALE GENOMIC DNA]</scope>
</reference>
<comment type="caution">
    <text evidence="1">The sequence shown here is derived from an EMBL/GenBank/DDBJ whole genome shotgun (WGS) entry which is preliminary data.</text>
</comment>
<sequence length="100" mass="11290">MFTLCVRQGALEHFCREQRVNVAMEGGLRTILHVGRKPEGWCGRGPIRLGPGRQTPPRLYDQSDTVMRHTVSCVHYTNDGEDPIGRFIKRAVASRNQNEG</sequence>
<dbReference type="Proteomes" id="UP000299102">
    <property type="component" value="Unassembled WGS sequence"/>
</dbReference>
<dbReference type="OrthoDB" id="9995375at2759"/>
<keyword evidence="2" id="KW-1185">Reference proteome</keyword>
<name>A0A4C1TH49_EUMVA</name>
<gene>
    <name evidence="1" type="ORF">EVAR_8050_1</name>
</gene>
<evidence type="ECO:0000313" key="1">
    <source>
        <dbReference type="EMBL" id="GBP13839.1"/>
    </source>
</evidence>
<accession>A0A4C1TH49</accession>
<dbReference type="EMBL" id="BGZK01000059">
    <property type="protein sequence ID" value="GBP13839.1"/>
    <property type="molecule type" value="Genomic_DNA"/>
</dbReference>
<protein>
    <submittedName>
        <fullName evidence="1">Uncharacterized protein</fullName>
    </submittedName>
</protein>
<organism evidence="1 2">
    <name type="scientific">Eumeta variegata</name>
    <name type="common">Bagworm moth</name>
    <name type="synonym">Eumeta japonica</name>
    <dbReference type="NCBI Taxonomy" id="151549"/>
    <lineage>
        <taxon>Eukaryota</taxon>
        <taxon>Metazoa</taxon>
        <taxon>Ecdysozoa</taxon>
        <taxon>Arthropoda</taxon>
        <taxon>Hexapoda</taxon>
        <taxon>Insecta</taxon>
        <taxon>Pterygota</taxon>
        <taxon>Neoptera</taxon>
        <taxon>Endopterygota</taxon>
        <taxon>Lepidoptera</taxon>
        <taxon>Glossata</taxon>
        <taxon>Ditrysia</taxon>
        <taxon>Tineoidea</taxon>
        <taxon>Psychidae</taxon>
        <taxon>Oiketicinae</taxon>
        <taxon>Eumeta</taxon>
    </lineage>
</organism>